<feature type="region of interest" description="Disordered" evidence="1">
    <location>
        <begin position="549"/>
        <end position="582"/>
    </location>
</feature>
<feature type="compositionally biased region" description="Low complexity" evidence="1">
    <location>
        <begin position="482"/>
        <end position="493"/>
    </location>
</feature>
<evidence type="ECO:0000313" key="2">
    <source>
        <dbReference type="Proteomes" id="UP000694888"/>
    </source>
</evidence>
<feature type="region of interest" description="Disordered" evidence="1">
    <location>
        <begin position="609"/>
        <end position="648"/>
    </location>
</feature>
<dbReference type="GeneID" id="101849901"/>
<feature type="compositionally biased region" description="Polar residues" evidence="1">
    <location>
        <begin position="949"/>
        <end position="965"/>
    </location>
</feature>
<feature type="compositionally biased region" description="Polar residues" evidence="1">
    <location>
        <begin position="615"/>
        <end position="645"/>
    </location>
</feature>
<reference evidence="3 4" key="1">
    <citation type="submission" date="2025-05" db="UniProtKB">
        <authorList>
            <consortium name="RefSeq"/>
        </authorList>
    </citation>
    <scope>IDENTIFICATION</scope>
</reference>
<evidence type="ECO:0000313" key="4">
    <source>
        <dbReference type="RefSeq" id="XP_012946797.1"/>
    </source>
</evidence>
<feature type="compositionally biased region" description="Basic residues" evidence="1">
    <location>
        <begin position="364"/>
        <end position="378"/>
    </location>
</feature>
<dbReference type="RefSeq" id="XP_012946796.1">
    <property type="nucleotide sequence ID" value="XM_013091342.1"/>
</dbReference>
<feature type="compositionally biased region" description="Basic and acidic residues" evidence="1">
    <location>
        <begin position="858"/>
        <end position="869"/>
    </location>
</feature>
<feature type="compositionally biased region" description="Polar residues" evidence="1">
    <location>
        <begin position="459"/>
        <end position="476"/>
    </location>
</feature>
<feature type="compositionally biased region" description="Basic residues" evidence="1">
    <location>
        <begin position="391"/>
        <end position="400"/>
    </location>
</feature>
<organism evidence="2 4">
    <name type="scientific">Aplysia californica</name>
    <name type="common">California sea hare</name>
    <dbReference type="NCBI Taxonomy" id="6500"/>
    <lineage>
        <taxon>Eukaryota</taxon>
        <taxon>Metazoa</taxon>
        <taxon>Spiralia</taxon>
        <taxon>Lophotrochozoa</taxon>
        <taxon>Mollusca</taxon>
        <taxon>Gastropoda</taxon>
        <taxon>Heterobranchia</taxon>
        <taxon>Euthyneura</taxon>
        <taxon>Tectipleura</taxon>
        <taxon>Aplysiida</taxon>
        <taxon>Aplysioidea</taxon>
        <taxon>Aplysiidae</taxon>
        <taxon>Aplysia</taxon>
    </lineage>
</organism>
<feature type="region of interest" description="Disordered" evidence="1">
    <location>
        <begin position="858"/>
        <end position="893"/>
    </location>
</feature>
<feature type="compositionally biased region" description="Polar residues" evidence="1">
    <location>
        <begin position="877"/>
        <end position="893"/>
    </location>
</feature>
<feature type="region of interest" description="Disordered" evidence="1">
    <location>
        <begin position="338"/>
        <end position="493"/>
    </location>
</feature>
<feature type="region of interest" description="Disordered" evidence="1">
    <location>
        <begin position="1"/>
        <end position="39"/>
    </location>
</feature>
<feature type="compositionally biased region" description="Basic residues" evidence="1">
    <location>
        <begin position="278"/>
        <end position="291"/>
    </location>
</feature>
<evidence type="ECO:0000313" key="3">
    <source>
        <dbReference type="RefSeq" id="XP_012946796.1"/>
    </source>
</evidence>
<accession>A0ABM1AFT2</accession>
<feature type="compositionally biased region" description="Polar residues" evidence="1">
    <location>
        <begin position="26"/>
        <end position="35"/>
    </location>
</feature>
<feature type="region of interest" description="Disordered" evidence="1">
    <location>
        <begin position="132"/>
        <end position="153"/>
    </location>
</feature>
<dbReference type="RefSeq" id="XP_012946797.1">
    <property type="nucleotide sequence ID" value="XM_013091343.1"/>
</dbReference>
<feature type="compositionally biased region" description="Basic and acidic residues" evidence="1">
    <location>
        <begin position="556"/>
        <end position="579"/>
    </location>
</feature>
<name>A0ABM1AFT2_APLCA</name>
<proteinExistence type="predicted"/>
<feature type="region of interest" description="Disordered" evidence="1">
    <location>
        <begin position="278"/>
        <end position="298"/>
    </location>
</feature>
<dbReference type="Proteomes" id="UP000694888">
    <property type="component" value="Unplaced"/>
</dbReference>
<feature type="region of interest" description="Disordered" evidence="1">
    <location>
        <begin position="932"/>
        <end position="980"/>
    </location>
</feature>
<feature type="compositionally biased region" description="Basic residues" evidence="1">
    <location>
        <begin position="425"/>
        <end position="436"/>
    </location>
</feature>
<evidence type="ECO:0000256" key="1">
    <source>
        <dbReference type="SAM" id="MobiDB-lite"/>
    </source>
</evidence>
<protein>
    <submittedName>
        <fullName evidence="3 4">Uncharacterized protein LOC101849901</fullName>
    </submittedName>
</protein>
<sequence>MHASRSSSNRSHRFLTSRWGGVRFPSSESTVSSDRPSCIYPKVRSRSTSNRQWSFSPSTVRVRPRTAIGQLENINRVAQMPGEMPVPTWKAQEGPALSTGDRAKGFFEDGARSPPRKVEDWKRSLEYDVSPTSQQKVRITKSECPPVPTSGNSPAFDGDGCTAMGEQIRHHNVPQAECCASEAGEGVGKLPQSLTNNVDIPRVTPETRPGLACQQHAPSHIPITPANTLVSPQFSVLSMATLLLQTPPLLLPKRRVLSDVTGVQSCLLDQESTRKHHAPIRHARSCSHYRKQSPPASGYEVEAKLHNCELHTGLGQAPQIFTDSGHLNRSPCIAVTSSDPGFNNIIRRPENNTAGAVTSPDPSRKKKCPRADHKIHKSIHPESPRQQSGTSKHRKGRGSSHKSASVRLAKAAQKTGASGCVKSPAKVRVKKRRSHWSARPARGTDSGATLSPEEFYNPLMSTRQHQNSPWSLSPIQCNDLPKQQQQQQRQQQSEHQLSLLQQQQKQFQDLLQQQQLCQKKYQEQQLLQQQHFVKQLLERLGQMTLPTQAALSHDAQTQREAERGEFNCDKGAEKNKEQSSNKLRSIGLGCNVHNDKMGNDVYRSTKKSNIDQRKIVNTNVDSRNSVNSIGSPENTDQDNRVPSNNAHRKNVRIITDHSYGGRSITNHHYNGQGYGKRRENSPEPASINIYRQFSPEMVDRRREVCCNPSRVSEPDVEQSSSIRECLSPASCQPLNVHTLQALMKPLMTNHRRQQQLQQEAIDRPDPLAISEEGIVDQLASLQSGVAGVAGDYPQLQYYKEQEQLQQEKVLRLLLQQQQQQQHYHEQRQQQHRLQQQRQKQPAVGAYGSVAVGVRDEAATGMGDDSKTGVKDNVTPDGHQQTTDASTSGTQGDFQRYSSPLVKLFRDQDDYLRKLKEVRERFEMSIRALSKERRCVSSGPTASPAVSRPPNCQESGSADSVWQARSVSKDTEVTKVAPRDA</sequence>
<feature type="compositionally biased region" description="Basic and acidic residues" evidence="1">
    <location>
        <begin position="966"/>
        <end position="980"/>
    </location>
</feature>
<gene>
    <name evidence="3 4" type="primary">LOC101849901</name>
</gene>
<keyword evidence="2" id="KW-1185">Reference proteome</keyword>